<sequence>MLFGRRRSEPLRGAGGEVGLEGLHGGHGLVSERNGREHTLSLTHTHSHTHTHTHTTPSCLVRETPNVDPTPPSFGRSAPPLPLPGVDEARCGYTRVWAAPQSHALRQPLCIEAPKTSKTGRYTQARQVDTTRTGRYTQPRTRAVRDDKCSRKQQMGSQTEEEMGKTGWARSLFLARSLDRRTHTPTLTWTTLHATTYNTATGINALSFFRAISFFSFPSLHLGQRRPSATGKPDYRLGGPGGILEVQVSLSLSLPSLFLSGAGPWGAAD</sequence>
<dbReference type="EMBL" id="JAZHXJ010003278">
    <property type="protein sequence ID" value="KAL1835276.1"/>
    <property type="molecule type" value="Genomic_DNA"/>
</dbReference>
<dbReference type="Proteomes" id="UP001586593">
    <property type="component" value="Unassembled WGS sequence"/>
</dbReference>
<organism evidence="2 3">
    <name type="scientific">Phialemonium thermophilum</name>
    <dbReference type="NCBI Taxonomy" id="223376"/>
    <lineage>
        <taxon>Eukaryota</taxon>
        <taxon>Fungi</taxon>
        <taxon>Dikarya</taxon>
        <taxon>Ascomycota</taxon>
        <taxon>Pezizomycotina</taxon>
        <taxon>Sordariomycetes</taxon>
        <taxon>Sordariomycetidae</taxon>
        <taxon>Cephalothecales</taxon>
        <taxon>Cephalothecaceae</taxon>
        <taxon>Phialemonium</taxon>
    </lineage>
</organism>
<reference evidence="2 3" key="1">
    <citation type="journal article" date="2024" name="Commun. Biol.">
        <title>Comparative genomic analysis of thermophilic fungi reveals convergent evolutionary adaptations and gene losses.</title>
        <authorList>
            <person name="Steindorff A.S."/>
            <person name="Aguilar-Pontes M.V."/>
            <person name="Robinson A.J."/>
            <person name="Andreopoulos B."/>
            <person name="LaButti K."/>
            <person name="Kuo A."/>
            <person name="Mondo S."/>
            <person name="Riley R."/>
            <person name="Otillar R."/>
            <person name="Haridas S."/>
            <person name="Lipzen A."/>
            <person name="Grimwood J."/>
            <person name="Schmutz J."/>
            <person name="Clum A."/>
            <person name="Reid I.D."/>
            <person name="Moisan M.C."/>
            <person name="Butler G."/>
            <person name="Nguyen T.T.M."/>
            <person name="Dewar K."/>
            <person name="Conant G."/>
            <person name="Drula E."/>
            <person name="Henrissat B."/>
            <person name="Hansel C."/>
            <person name="Singer S."/>
            <person name="Hutchinson M.I."/>
            <person name="de Vries R.P."/>
            <person name="Natvig D.O."/>
            <person name="Powell A.J."/>
            <person name="Tsang A."/>
            <person name="Grigoriev I.V."/>
        </authorList>
    </citation>
    <scope>NUCLEOTIDE SEQUENCE [LARGE SCALE GENOMIC DNA]</scope>
    <source>
        <strain evidence="2 3">ATCC 24622</strain>
    </source>
</reference>
<name>A0ABR3V1K7_9PEZI</name>
<feature type="compositionally biased region" description="Gly residues" evidence="1">
    <location>
        <begin position="13"/>
        <end position="28"/>
    </location>
</feature>
<comment type="caution">
    <text evidence="2">The sequence shown here is derived from an EMBL/GenBank/DDBJ whole genome shotgun (WGS) entry which is preliminary data.</text>
</comment>
<evidence type="ECO:0000313" key="2">
    <source>
        <dbReference type="EMBL" id="KAL1835276.1"/>
    </source>
</evidence>
<feature type="region of interest" description="Disordered" evidence="1">
    <location>
        <begin position="44"/>
        <end position="63"/>
    </location>
</feature>
<gene>
    <name evidence="2" type="ORF">VTK73DRAFT_5844</name>
</gene>
<feature type="region of interest" description="Disordered" evidence="1">
    <location>
        <begin position="1"/>
        <end position="32"/>
    </location>
</feature>
<proteinExistence type="predicted"/>
<feature type="compositionally biased region" description="Basic and acidic residues" evidence="1">
    <location>
        <begin position="1"/>
        <end position="10"/>
    </location>
</feature>
<protein>
    <submittedName>
        <fullName evidence="2">Uncharacterized protein</fullName>
    </submittedName>
</protein>
<accession>A0ABR3V1K7</accession>
<evidence type="ECO:0000313" key="3">
    <source>
        <dbReference type="Proteomes" id="UP001586593"/>
    </source>
</evidence>
<evidence type="ECO:0000256" key="1">
    <source>
        <dbReference type="SAM" id="MobiDB-lite"/>
    </source>
</evidence>
<keyword evidence="3" id="KW-1185">Reference proteome</keyword>